<comment type="caution">
    <text evidence="2">The sequence shown here is derived from an EMBL/GenBank/DDBJ whole genome shotgun (WGS) entry which is preliminary data.</text>
</comment>
<organism evidence="2 3">
    <name type="scientific">Entotheonella factor</name>
    <dbReference type="NCBI Taxonomy" id="1429438"/>
    <lineage>
        <taxon>Bacteria</taxon>
        <taxon>Pseudomonadati</taxon>
        <taxon>Nitrospinota/Tectimicrobiota group</taxon>
        <taxon>Candidatus Tectimicrobiota</taxon>
        <taxon>Candidatus Entotheonellia</taxon>
        <taxon>Candidatus Entotheonellales</taxon>
        <taxon>Candidatus Entotheonellaceae</taxon>
        <taxon>Candidatus Entotheonella</taxon>
    </lineage>
</organism>
<name>W4LMT2_ENTF1</name>
<dbReference type="Proteomes" id="UP000019141">
    <property type="component" value="Unassembled WGS sequence"/>
</dbReference>
<feature type="region of interest" description="Disordered" evidence="1">
    <location>
        <begin position="69"/>
        <end position="115"/>
    </location>
</feature>
<evidence type="ECO:0000256" key="1">
    <source>
        <dbReference type="SAM" id="MobiDB-lite"/>
    </source>
</evidence>
<keyword evidence="3" id="KW-1185">Reference proteome</keyword>
<dbReference type="EMBL" id="AZHW01000490">
    <property type="protein sequence ID" value="ETW99015.1"/>
    <property type="molecule type" value="Genomic_DNA"/>
</dbReference>
<proteinExistence type="predicted"/>
<dbReference type="HOGENOM" id="CLU_2104522_0_0_7"/>
<sequence length="115" mass="12621">MVDMRPGLTAIPAAEHPINFNPDPNREMIFRVHHHTGDKWRPNAACRCNVHFAWLPLPAAVAGAIYPSRSGASKENMGIDRIDSKRPDGRQGVSEQLPMGATIRTHEQTGVSTGE</sequence>
<protein>
    <submittedName>
        <fullName evidence="2">Uncharacterized protein</fullName>
    </submittedName>
</protein>
<evidence type="ECO:0000313" key="3">
    <source>
        <dbReference type="Proteomes" id="UP000019141"/>
    </source>
</evidence>
<feature type="compositionally biased region" description="Basic and acidic residues" evidence="1">
    <location>
        <begin position="77"/>
        <end position="89"/>
    </location>
</feature>
<gene>
    <name evidence="2" type="ORF">ETSY1_16555</name>
</gene>
<dbReference type="AlphaFoldDB" id="W4LMT2"/>
<reference evidence="2 3" key="1">
    <citation type="journal article" date="2014" name="Nature">
        <title>An environmental bacterial taxon with a large and distinct metabolic repertoire.</title>
        <authorList>
            <person name="Wilson M.C."/>
            <person name="Mori T."/>
            <person name="Ruckert C."/>
            <person name="Uria A.R."/>
            <person name="Helf M.J."/>
            <person name="Takada K."/>
            <person name="Gernert C."/>
            <person name="Steffens U.A."/>
            <person name="Heycke N."/>
            <person name="Schmitt S."/>
            <person name="Rinke C."/>
            <person name="Helfrich E.J."/>
            <person name="Brachmann A.O."/>
            <person name="Gurgui C."/>
            <person name="Wakimoto T."/>
            <person name="Kracht M."/>
            <person name="Crusemann M."/>
            <person name="Hentschel U."/>
            <person name="Abe I."/>
            <person name="Matsunaga S."/>
            <person name="Kalinowski J."/>
            <person name="Takeyama H."/>
            <person name="Piel J."/>
        </authorList>
    </citation>
    <scope>NUCLEOTIDE SEQUENCE [LARGE SCALE GENOMIC DNA]</scope>
    <source>
        <strain evidence="3">TSY1</strain>
    </source>
</reference>
<evidence type="ECO:0000313" key="2">
    <source>
        <dbReference type="EMBL" id="ETW99015.1"/>
    </source>
</evidence>
<accession>W4LMT2</accession>